<proteinExistence type="predicted"/>
<evidence type="ECO:0000259" key="1">
    <source>
        <dbReference type="PROSITE" id="PS50848"/>
    </source>
</evidence>
<dbReference type="EMBL" id="CAJFCJ010000018">
    <property type="protein sequence ID" value="CAD5122655.1"/>
    <property type="molecule type" value="Genomic_DNA"/>
</dbReference>
<dbReference type="GO" id="GO:0005737">
    <property type="term" value="C:cytoplasm"/>
    <property type="evidence" value="ECO:0007669"/>
    <property type="project" value="UniProtKB-ARBA"/>
</dbReference>
<dbReference type="AlphaFoldDB" id="A0A7I8W262"/>
<dbReference type="InterPro" id="IPR023393">
    <property type="entry name" value="START-like_dom_sf"/>
</dbReference>
<dbReference type="OrthoDB" id="1295045at2759"/>
<gene>
    <name evidence="2" type="ORF">DGYR_LOCUS10441</name>
</gene>
<sequence>MSLFPESLFEKTCLELENPVINEYELFTDSLGVKIFRRYIRESGLYEYKIYGNLDVQPEYTFIRELQEIVQLDKKYWVVIAKAEVFENYPEKDGVVRVKEYEQQAVLTSDESGGTKAFMKYYDNPGGSLPSWLINWAAKARVPEFLTIMQKSCREYKAYLDKKDKN</sequence>
<evidence type="ECO:0000313" key="2">
    <source>
        <dbReference type="EMBL" id="CAD5122655.1"/>
    </source>
</evidence>
<name>A0A7I8W262_9ANNE</name>
<comment type="caution">
    <text evidence="2">The sequence shown here is derived from an EMBL/GenBank/DDBJ whole genome shotgun (WGS) entry which is preliminary data.</text>
</comment>
<dbReference type="GO" id="GO:0008525">
    <property type="term" value="F:phosphatidylcholine transporter activity"/>
    <property type="evidence" value="ECO:0007669"/>
    <property type="project" value="TreeGrafter"/>
</dbReference>
<dbReference type="InterPro" id="IPR002913">
    <property type="entry name" value="START_lipid-bd_dom"/>
</dbReference>
<dbReference type="InterPro" id="IPR051213">
    <property type="entry name" value="START_lipid_transfer"/>
</dbReference>
<dbReference type="Gene3D" id="3.30.530.20">
    <property type="match status" value="1"/>
</dbReference>
<organism evidence="2 3">
    <name type="scientific">Dimorphilus gyrociliatus</name>
    <dbReference type="NCBI Taxonomy" id="2664684"/>
    <lineage>
        <taxon>Eukaryota</taxon>
        <taxon>Metazoa</taxon>
        <taxon>Spiralia</taxon>
        <taxon>Lophotrochozoa</taxon>
        <taxon>Annelida</taxon>
        <taxon>Polychaeta</taxon>
        <taxon>Polychaeta incertae sedis</taxon>
        <taxon>Dinophilidae</taxon>
        <taxon>Dimorphilus</taxon>
    </lineage>
</organism>
<dbReference type="Pfam" id="PF01852">
    <property type="entry name" value="START"/>
    <property type="match status" value="1"/>
</dbReference>
<feature type="domain" description="START" evidence="1">
    <location>
        <begin position="59"/>
        <end position="158"/>
    </location>
</feature>
<dbReference type="PANTHER" id="PTHR19308">
    <property type="entry name" value="PHOSPHATIDYLCHOLINE TRANSFER PROTEIN"/>
    <property type="match status" value="1"/>
</dbReference>
<keyword evidence="3" id="KW-1185">Reference proteome</keyword>
<dbReference type="PANTHER" id="PTHR19308:SF39">
    <property type="entry name" value="PHOSPHATIDYLCHOLINE TRANSFER PROTEIN"/>
    <property type="match status" value="1"/>
</dbReference>
<dbReference type="PROSITE" id="PS50848">
    <property type="entry name" value="START"/>
    <property type="match status" value="1"/>
</dbReference>
<dbReference type="Proteomes" id="UP000549394">
    <property type="component" value="Unassembled WGS sequence"/>
</dbReference>
<dbReference type="GO" id="GO:0031210">
    <property type="term" value="F:phosphatidylcholine binding"/>
    <property type="evidence" value="ECO:0007669"/>
    <property type="project" value="TreeGrafter"/>
</dbReference>
<accession>A0A7I8W262</accession>
<protein>
    <submittedName>
        <fullName evidence="2">DgyrCDS11066</fullName>
    </submittedName>
</protein>
<dbReference type="SUPFAM" id="SSF55961">
    <property type="entry name" value="Bet v1-like"/>
    <property type="match status" value="1"/>
</dbReference>
<reference evidence="2 3" key="1">
    <citation type="submission" date="2020-08" db="EMBL/GenBank/DDBJ databases">
        <authorList>
            <person name="Hejnol A."/>
        </authorList>
    </citation>
    <scope>NUCLEOTIDE SEQUENCE [LARGE SCALE GENOMIC DNA]</scope>
</reference>
<evidence type="ECO:0000313" key="3">
    <source>
        <dbReference type="Proteomes" id="UP000549394"/>
    </source>
</evidence>